<dbReference type="Proteomes" id="UP000574067">
    <property type="component" value="Unassembled WGS sequence"/>
</dbReference>
<dbReference type="EMBL" id="JABBFW010000025">
    <property type="protein sequence ID" value="NML17958.1"/>
    <property type="molecule type" value="Genomic_DNA"/>
</dbReference>
<gene>
    <name evidence="1" type="ORF">HHL10_23595</name>
</gene>
<reference evidence="1 2" key="1">
    <citation type="submission" date="2020-04" db="EMBL/GenBank/DDBJ databases">
        <title>Azohydromonas sp. isolated from soil.</title>
        <authorList>
            <person name="Dahal R.H."/>
        </authorList>
    </citation>
    <scope>NUCLEOTIDE SEQUENCE [LARGE SCALE GENOMIC DNA]</scope>
    <source>
        <strain evidence="1 2">G-1-1-14</strain>
    </source>
</reference>
<comment type="caution">
    <text evidence="1">The sequence shown here is derived from an EMBL/GenBank/DDBJ whole genome shotgun (WGS) entry which is preliminary data.</text>
</comment>
<sequence>MENYGNGLEKRRLISMPSTTAAEMTSSTSLHEKLDHWKIRLFDEDESISLDAATGLVAIANASKELRAECTRLLAERLEMLHRYGGDLYLTLKAVSDLSKGITSSSEALMRAIMKTPVRDSYALNTATDILLYETSEGFISPAHHLEQQVLDMASEAVKKCKGNARRNALRLLELAETHSRPLLDAQEA</sequence>
<dbReference type="AlphaFoldDB" id="A0A848FEW5"/>
<protein>
    <submittedName>
        <fullName evidence="1">Uncharacterized protein</fullName>
    </submittedName>
</protein>
<name>A0A848FEW5_9BURK</name>
<dbReference type="RefSeq" id="WP_169162860.1">
    <property type="nucleotide sequence ID" value="NZ_JABBFW010000025.1"/>
</dbReference>
<accession>A0A848FEW5</accession>
<organism evidence="1 2">
    <name type="scientific">Azohydromonas caseinilytica</name>
    <dbReference type="NCBI Taxonomy" id="2728836"/>
    <lineage>
        <taxon>Bacteria</taxon>
        <taxon>Pseudomonadati</taxon>
        <taxon>Pseudomonadota</taxon>
        <taxon>Betaproteobacteria</taxon>
        <taxon>Burkholderiales</taxon>
        <taxon>Sphaerotilaceae</taxon>
        <taxon>Azohydromonas</taxon>
    </lineage>
</organism>
<evidence type="ECO:0000313" key="1">
    <source>
        <dbReference type="EMBL" id="NML17958.1"/>
    </source>
</evidence>
<proteinExistence type="predicted"/>
<keyword evidence="2" id="KW-1185">Reference proteome</keyword>
<evidence type="ECO:0000313" key="2">
    <source>
        <dbReference type="Proteomes" id="UP000574067"/>
    </source>
</evidence>